<dbReference type="GO" id="GO:0046983">
    <property type="term" value="F:protein dimerization activity"/>
    <property type="evidence" value="ECO:0007669"/>
    <property type="project" value="InterPro"/>
</dbReference>
<evidence type="ECO:0000313" key="8">
    <source>
        <dbReference type="Proteomes" id="UP000077755"/>
    </source>
</evidence>
<evidence type="ECO:0000256" key="5">
    <source>
        <dbReference type="SAM" id="MobiDB-lite"/>
    </source>
</evidence>
<name>A0A166HGK3_DAUCS</name>
<dbReference type="Gramene" id="KZN10229">
    <property type="protein sequence ID" value="KZN10229"/>
    <property type="gene ID" value="DCAR_002885"/>
</dbReference>
<dbReference type="GO" id="GO:0006355">
    <property type="term" value="P:regulation of DNA-templated transcription"/>
    <property type="evidence" value="ECO:0007669"/>
    <property type="project" value="InterPro"/>
</dbReference>
<dbReference type="EMBL" id="CP093343">
    <property type="protein sequence ID" value="WOG83849.1"/>
    <property type="molecule type" value="Genomic_DNA"/>
</dbReference>
<feature type="region of interest" description="Disordered" evidence="5">
    <location>
        <begin position="1"/>
        <end position="37"/>
    </location>
</feature>
<dbReference type="AlphaFoldDB" id="A0A166HGK3"/>
<dbReference type="InterPro" id="IPR044549">
    <property type="entry name" value="bHLH_AtIBH1-like"/>
</dbReference>
<dbReference type="Proteomes" id="UP000077755">
    <property type="component" value="Chromosome 1"/>
</dbReference>
<organism evidence="6">
    <name type="scientific">Daucus carota subsp. sativus</name>
    <name type="common">Carrot</name>
    <dbReference type="NCBI Taxonomy" id="79200"/>
    <lineage>
        <taxon>Eukaryota</taxon>
        <taxon>Viridiplantae</taxon>
        <taxon>Streptophyta</taxon>
        <taxon>Embryophyta</taxon>
        <taxon>Tracheophyta</taxon>
        <taxon>Spermatophyta</taxon>
        <taxon>Magnoliopsida</taxon>
        <taxon>eudicotyledons</taxon>
        <taxon>Gunneridae</taxon>
        <taxon>Pentapetalae</taxon>
        <taxon>asterids</taxon>
        <taxon>campanulids</taxon>
        <taxon>Apiales</taxon>
        <taxon>Apiaceae</taxon>
        <taxon>Apioideae</taxon>
        <taxon>Scandiceae</taxon>
        <taxon>Daucinae</taxon>
        <taxon>Daucus</taxon>
        <taxon>Daucus sect. Daucus</taxon>
    </lineage>
</organism>
<dbReference type="PANTHER" id="PTHR33124">
    <property type="entry name" value="TRANSCRIPTION FACTOR IBH1-LIKE 1"/>
    <property type="match status" value="1"/>
</dbReference>
<dbReference type="InterPro" id="IPR044660">
    <property type="entry name" value="IBH1-like"/>
</dbReference>
<evidence type="ECO:0000313" key="7">
    <source>
        <dbReference type="EMBL" id="WOG83849.1"/>
    </source>
</evidence>
<keyword evidence="2" id="KW-0805">Transcription regulation</keyword>
<reference evidence="6" key="1">
    <citation type="journal article" date="2016" name="Nat. Genet.">
        <title>A high-quality carrot genome assembly provides new insights into carotenoid accumulation and asterid genome evolution.</title>
        <authorList>
            <person name="Iorizzo M."/>
            <person name="Ellison S."/>
            <person name="Senalik D."/>
            <person name="Zeng P."/>
            <person name="Satapoomin P."/>
            <person name="Huang J."/>
            <person name="Bowman M."/>
            <person name="Iovene M."/>
            <person name="Sanseverino W."/>
            <person name="Cavagnaro P."/>
            <person name="Yildiz M."/>
            <person name="Macko-Podgorni A."/>
            <person name="Moranska E."/>
            <person name="Grzebelus E."/>
            <person name="Grzebelus D."/>
            <person name="Ashrafi H."/>
            <person name="Zheng Z."/>
            <person name="Cheng S."/>
            <person name="Spooner D."/>
            <person name="Van Deynze A."/>
            <person name="Simon P."/>
        </authorList>
    </citation>
    <scope>NUCLEOTIDE SEQUENCE [LARGE SCALE GENOMIC DNA]</scope>
    <source>
        <tissue evidence="6">Leaf</tissue>
    </source>
</reference>
<protein>
    <recommendedName>
        <fullName evidence="9">BHLH domain-containing protein</fullName>
    </recommendedName>
</protein>
<evidence type="ECO:0008006" key="9">
    <source>
        <dbReference type="Google" id="ProtNLM"/>
    </source>
</evidence>
<gene>
    <name evidence="6" type="ORF">DCAR_002885</name>
    <name evidence="7" type="ORF">DCAR_0103027</name>
</gene>
<dbReference type="GO" id="GO:0005634">
    <property type="term" value="C:nucleus"/>
    <property type="evidence" value="ECO:0007669"/>
    <property type="project" value="UniProtKB-SubCell"/>
</dbReference>
<dbReference type="OrthoDB" id="1935502at2759"/>
<evidence type="ECO:0000256" key="4">
    <source>
        <dbReference type="ARBA" id="ARBA00023242"/>
    </source>
</evidence>
<keyword evidence="4" id="KW-0539">Nucleus</keyword>
<keyword evidence="8" id="KW-1185">Reference proteome</keyword>
<sequence length="111" mass="12609">MGGSPQPINLVSLSSTTRSQRIRRRRQIKTGKRPRRIAMKRGSRRRFGGLEGSRRPRNEVGRRVEVLKKLIPSSSDSMGLDGLFRETADYIVALEMRVKVMQIMVKALSTV</sequence>
<proteinExistence type="predicted"/>
<accession>A0A166HGK3</accession>
<dbReference type="InterPro" id="IPR036638">
    <property type="entry name" value="HLH_DNA-bd_sf"/>
</dbReference>
<evidence type="ECO:0000256" key="1">
    <source>
        <dbReference type="ARBA" id="ARBA00004123"/>
    </source>
</evidence>
<keyword evidence="3" id="KW-0804">Transcription</keyword>
<feature type="compositionally biased region" description="Polar residues" evidence="5">
    <location>
        <begin position="1"/>
        <end position="13"/>
    </location>
</feature>
<dbReference type="CDD" id="cd11444">
    <property type="entry name" value="bHLH_AtIBH1_like"/>
    <property type="match status" value="1"/>
</dbReference>
<dbReference type="SUPFAM" id="SSF47459">
    <property type="entry name" value="HLH, helix-loop-helix DNA-binding domain"/>
    <property type="match status" value="1"/>
</dbReference>
<evidence type="ECO:0000256" key="2">
    <source>
        <dbReference type="ARBA" id="ARBA00023015"/>
    </source>
</evidence>
<feature type="compositionally biased region" description="Basic residues" evidence="5">
    <location>
        <begin position="20"/>
        <end position="37"/>
    </location>
</feature>
<dbReference type="OMA" id="MLMKRIP"/>
<dbReference type="GO" id="GO:0000976">
    <property type="term" value="F:transcription cis-regulatory region binding"/>
    <property type="evidence" value="ECO:0007669"/>
    <property type="project" value="UniProtKB-ARBA"/>
</dbReference>
<evidence type="ECO:0000313" key="6">
    <source>
        <dbReference type="EMBL" id="KZN10229.1"/>
    </source>
</evidence>
<reference evidence="7" key="2">
    <citation type="submission" date="2022-03" db="EMBL/GenBank/DDBJ databases">
        <title>Draft title - Genomic analysis of global carrot germplasm unveils the trajectory of domestication and the origin of high carotenoid orange carrot.</title>
        <authorList>
            <person name="Iorizzo M."/>
            <person name="Ellison S."/>
            <person name="Senalik D."/>
            <person name="Macko-Podgorni A."/>
            <person name="Grzebelus D."/>
            <person name="Bostan H."/>
            <person name="Rolling W."/>
            <person name="Curaba J."/>
            <person name="Simon P."/>
        </authorList>
    </citation>
    <scope>NUCLEOTIDE SEQUENCE</scope>
    <source>
        <tissue evidence="7">Leaf</tissue>
    </source>
</reference>
<evidence type="ECO:0000256" key="3">
    <source>
        <dbReference type="ARBA" id="ARBA00023163"/>
    </source>
</evidence>
<dbReference type="KEGG" id="dcr:108215398"/>
<dbReference type="EMBL" id="LNRQ01000001">
    <property type="protein sequence ID" value="KZN10229.1"/>
    <property type="molecule type" value="Genomic_DNA"/>
</dbReference>
<comment type="subcellular location">
    <subcellularLocation>
        <location evidence="1">Nucleus</location>
    </subcellularLocation>
</comment>
<dbReference type="PANTHER" id="PTHR33124:SF39">
    <property type="entry name" value="TRANSCRIPTION FACTOR UPBEAT1"/>
    <property type="match status" value="1"/>
</dbReference>